<dbReference type="Proteomes" id="UP000016842">
    <property type="component" value="Unassembled WGS sequence"/>
</dbReference>
<gene>
    <name evidence="1" type="ORF">Q644_20945</name>
</gene>
<organism evidence="1 2">
    <name type="scientific">Brucella intermedia 229E</name>
    <dbReference type="NCBI Taxonomy" id="1337887"/>
    <lineage>
        <taxon>Bacteria</taxon>
        <taxon>Pseudomonadati</taxon>
        <taxon>Pseudomonadota</taxon>
        <taxon>Alphaproteobacteria</taxon>
        <taxon>Hyphomicrobiales</taxon>
        <taxon>Brucellaceae</taxon>
        <taxon>Brucella/Ochrobactrum group</taxon>
        <taxon>Brucella</taxon>
    </lineage>
</organism>
<name>U4VAC0_9HYPH</name>
<comment type="caution">
    <text evidence="1">The sequence shown here is derived from an EMBL/GenBank/DDBJ whole genome shotgun (WGS) entry which is preliminary data.</text>
</comment>
<protein>
    <submittedName>
        <fullName evidence="1">Uncharacterized protein</fullName>
    </submittedName>
</protein>
<sequence>MAWLLSVSAFFCADNGFAGSLAGKPLNLKSVKFPLGRQGAKPKTGRTSAHAVCWSHRVRSGMEGACLSSAGQFLPLGEAGRFLVLLFSRLHAGMAETDSDELTLIWLCCCVID</sequence>
<proteinExistence type="predicted"/>
<accession>U4VAC0</accession>
<evidence type="ECO:0000313" key="2">
    <source>
        <dbReference type="Proteomes" id="UP000016842"/>
    </source>
</evidence>
<evidence type="ECO:0000313" key="1">
    <source>
        <dbReference type="EMBL" id="ERM01609.1"/>
    </source>
</evidence>
<dbReference type="EMBL" id="ASXJ01000152">
    <property type="protein sequence ID" value="ERM01609.1"/>
    <property type="molecule type" value="Genomic_DNA"/>
</dbReference>
<dbReference type="PATRIC" id="fig|1337887.3.peg.2860"/>
<reference evidence="1 2" key="1">
    <citation type="journal article" date="2014" name="FEMS Microbiol. Lett.">
        <title>Genome sequencing analysis reveals virulence-related gene content of Ochrobactrum intermedium strain 229E, a urease-positive strain isolated from the human gastric niche.</title>
        <authorList>
            <person name="Kulkarni G.J."/>
            <person name="Shetty S."/>
            <person name="Dharne M.S."/>
            <person name="Shouche Y.S."/>
        </authorList>
    </citation>
    <scope>NUCLEOTIDE SEQUENCE [LARGE SCALE GENOMIC DNA]</scope>
    <source>
        <strain evidence="1 2">229E</strain>
    </source>
</reference>
<dbReference type="AlphaFoldDB" id="U4VAC0"/>